<evidence type="ECO:0000256" key="3">
    <source>
        <dbReference type="ARBA" id="ARBA00022692"/>
    </source>
</evidence>
<comment type="subcellular location">
    <subcellularLocation>
        <location evidence="1">Cell membrane</location>
        <topology evidence="1">Multi-pass membrane protein</topology>
    </subcellularLocation>
</comment>
<dbReference type="Pfam" id="PF13396">
    <property type="entry name" value="PLDc_N"/>
    <property type="match status" value="1"/>
</dbReference>
<evidence type="ECO:0000313" key="8">
    <source>
        <dbReference type="EMBL" id="KRK78592.1"/>
    </source>
</evidence>
<protein>
    <recommendedName>
        <fullName evidence="7">Cardiolipin synthase N-terminal domain-containing protein</fullName>
    </recommendedName>
</protein>
<evidence type="ECO:0000256" key="5">
    <source>
        <dbReference type="ARBA" id="ARBA00023136"/>
    </source>
</evidence>
<proteinExistence type="predicted"/>
<accession>A0A0R1K5A4</accession>
<dbReference type="GO" id="GO:0005886">
    <property type="term" value="C:plasma membrane"/>
    <property type="evidence" value="ECO:0007669"/>
    <property type="project" value="UniProtKB-SubCell"/>
</dbReference>
<keyword evidence="3 6" id="KW-0812">Transmembrane</keyword>
<dbReference type="EMBL" id="AZDZ01000022">
    <property type="protein sequence ID" value="KRK78592.1"/>
    <property type="molecule type" value="Genomic_DNA"/>
</dbReference>
<dbReference type="Proteomes" id="UP000051248">
    <property type="component" value="Unassembled WGS sequence"/>
</dbReference>
<evidence type="ECO:0000313" key="9">
    <source>
        <dbReference type="Proteomes" id="UP000051248"/>
    </source>
</evidence>
<evidence type="ECO:0000259" key="7">
    <source>
        <dbReference type="Pfam" id="PF13396"/>
    </source>
</evidence>
<sequence length="62" mass="7132">MNNLPLFIPLILLEVGLDVAALIHIFRHQNYRTGNRILWVLLTLLVNPIGAILYFVVGRETY</sequence>
<keyword evidence="4 6" id="KW-1133">Transmembrane helix</keyword>
<evidence type="ECO:0000256" key="4">
    <source>
        <dbReference type="ARBA" id="ARBA00022989"/>
    </source>
</evidence>
<evidence type="ECO:0000256" key="6">
    <source>
        <dbReference type="SAM" id="Phobius"/>
    </source>
</evidence>
<feature type="transmembrane region" description="Helical" evidence="6">
    <location>
        <begin position="38"/>
        <end position="57"/>
    </location>
</feature>
<dbReference type="InterPro" id="IPR027379">
    <property type="entry name" value="CLS_N"/>
</dbReference>
<comment type="caution">
    <text evidence="8">The sequence shown here is derived from an EMBL/GenBank/DDBJ whole genome shotgun (WGS) entry which is preliminary data.</text>
</comment>
<feature type="transmembrane region" description="Helical" evidence="6">
    <location>
        <begin position="6"/>
        <end position="26"/>
    </location>
</feature>
<reference evidence="8 9" key="1">
    <citation type="journal article" date="2015" name="Genome Announc.">
        <title>Expanding the biotechnology potential of lactobacilli through comparative genomics of 213 strains and associated genera.</title>
        <authorList>
            <person name="Sun Z."/>
            <person name="Harris H.M."/>
            <person name="McCann A."/>
            <person name="Guo C."/>
            <person name="Argimon S."/>
            <person name="Zhang W."/>
            <person name="Yang X."/>
            <person name="Jeffery I.B."/>
            <person name="Cooney J.C."/>
            <person name="Kagawa T.F."/>
            <person name="Liu W."/>
            <person name="Song Y."/>
            <person name="Salvetti E."/>
            <person name="Wrobel A."/>
            <person name="Rasinkangas P."/>
            <person name="Parkhill J."/>
            <person name="Rea M.C."/>
            <person name="O'Sullivan O."/>
            <person name="Ritari J."/>
            <person name="Douillard F.P."/>
            <person name="Paul Ross R."/>
            <person name="Yang R."/>
            <person name="Briner A.E."/>
            <person name="Felis G.E."/>
            <person name="de Vos W.M."/>
            <person name="Barrangou R."/>
            <person name="Klaenhammer T.R."/>
            <person name="Caufield P.W."/>
            <person name="Cui Y."/>
            <person name="Zhang H."/>
            <person name="O'Toole P.W."/>
        </authorList>
    </citation>
    <scope>NUCLEOTIDE SEQUENCE [LARGE SCALE GENOMIC DNA]</scope>
    <source>
        <strain evidence="8 9">DSM 19682</strain>
    </source>
</reference>
<dbReference type="eggNOG" id="ENOG5032YAF">
    <property type="taxonomic scope" value="Bacteria"/>
</dbReference>
<evidence type="ECO:0000256" key="2">
    <source>
        <dbReference type="ARBA" id="ARBA00022475"/>
    </source>
</evidence>
<dbReference type="PATRIC" id="fig|1423775.4.peg.2409"/>
<organism evidence="8 9">
    <name type="scientific">Companilactobacillus nodensis DSM 19682 = JCM 14932 = NBRC 107160</name>
    <dbReference type="NCBI Taxonomy" id="1423775"/>
    <lineage>
        <taxon>Bacteria</taxon>
        <taxon>Bacillati</taxon>
        <taxon>Bacillota</taxon>
        <taxon>Bacilli</taxon>
        <taxon>Lactobacillales</taxon>
        <taxon>Lactobacillaceae</taxon>
        <taxon>Companilactobacillus</taxon>
    </lineage>
</organism>
<dbReference type="AlphaFoldDB" id="A0A0R1K5A4"/>
<dbReference type="STRING" id="1423775.FD03_GL002368"/>
<keyword evidence="9" id="KW-1185">Reference proteome</keyword>
<keyword evidence="2" id="KW-1003">Cell membrane</keyword>
<feature type="domain" description="Cardiolipin synthase N-terminal" evidence="7">
    <location>
        <begin position="17"/>
        <end position="59"/>
    </location>
</feature>
<keyword evidence="5 6" id="KW-0472">Membrane</keyword>
<evidence type="ECO:0000256" key="1">
    <source>
        <dbReference type="ARBA" id="ARBA00004651"/>
    </source>
</evidence>
<gene>
    <name evidence="8" type="ORF">FD03_GL002368</name>
</gene>
<name>A0A0R1K5A4_9LACO</name>